<dbReference type="Gene3D" id="3.40.50.300">
    <property type="entry name" value="P-loop containing nucleotide triphosphate hydrolases"/>
    <property type="match status" value="1"/>
</dbReference>
<comment type="catalytic activity">
    <reaction evidence="3">
        <text>3'-dephospho-CoA + ATP = ADP + CoA + H(+)</text>
        <dbReference type="Rhea" id="RHEA:18245"/>
        <dbReference type="ChEBI" id="CHEBI:15378"/>
        <dbReference type="ChEBI" id="CHEBI:30616"/>
        <dbReference type="ChEBI" id="CHEBI:57287"/>
        <dbReference type="ChEBI" id="CHEBI:57328"/>
        <dbReference type="ChEBI" id="CHEBI:456216"/>
        <dbReference type="EC" id="2.7.1.24"/>
    </reaction>
</comment>
<dbReference type="EC" id="2.7.1.24" evidence="3 4"/>
<evidence type="ECO:0000313" key="6">
    <source>
        <dbReference type="Proteomes" id="UP000377798"/>
    </source>
</evidence>
<comment type="similarity">
    <text evidence="3">Belongs to the CoaE family.</text>
</comment>
<dbReference type="EMBL" id="CAACYI010000001">
    <property type="protein sequence ID" value="VFB16120.1"/>
    <property type="molecule type" value="Genomic_DNA"/>
</dbReference>
<dbReference type="GO" id="GO:0015937">
    <property type="term" value="P:coenzyme A biosynthetic process"/>
    <property type="evidence" value="ECO:0007669"/>
    <property type="project" value="UniProtKB-UniRule"/>
</dbReference>
<reference evidence="5 6" key="1">
    <citation type="submission" date="2019-02" db="EMBL/GenBank/DDBJ databases">
        <authorList>
            <consortium name="Pathogen Informatics"/>
        </authorList>
    </citation>
    <scope>NUCLEOTIDE SEQUENCE [LARGE SCALE GENOMIC DNA]</scope>
    <source>
        <strain evidence="5 6">3012STDY7089603</strain>
    </source>
</reference>
<keyword evidence="3" id="KW-0963">Cytoplasm</keyword>
<dbReference type="HAMAP" id="MF_00376">
    <property type="entry name" value="Dephospho_CoA_kinase"/>
    <property type="match status" value="1"/>
</dbReference>
<evidence type="ECO:0000313" key="5">
    <source>
        <dbReference type="EMBL" id="VFB16120.1"/>
    </source>
</evidence>
<dbReference type="PANTHER" id="PTHR10695">
    <property type="entry name" value="DEPHOSPHO-COA KINASE-RELATED"/>
    <property type="match status" value="1"/>
</dbReference>
<dbReference type="PANTHER" id="PTHR10695:SF46">
    <property type="entry name" value="BIFUNCTIONAL COENZYME A SYNTHASE-RELATED"/>
    <property type="match status" value="1"/>
</dbReference>
<dbReference type="NCBIfam" id="TIGR00152">
    <property type="entry name" value="dephospho-CoA kinase"/>
    <property type="match status" value="1"/>
</dbReference>
<comment type="subcellular location">
    <subcellularLocation>
        <location evidence="3">Cytoplasm</location>
    </subcellularLocation>
</comment>
<dbReference type="AlphaFoldDB" id="A0A8H2QSQ4"/>
<evidence type="ECO:0000256" key="1">
    <source>
        <dbReference type="ARBA" id="ARBA00022741"/>
    </source>
</evidence>
<dbReference type="GO" id="GO:0004140">
    <property type="term" value="F:dephospho-CoA kinase activity"/>
    <property type="evidence" value="ECO:0007669"/>
    <property type="project" value="UniProtKB-UniRule"/>
</dbReference>
<keyword evidence="3 5" id="KW-0808">Transferase</keyword>
<evidence type="ECO:0000256" key="2">
    <source>
        <dbReference type="ARBA" id="ARBA00022840"/>
    </source>
</evidence>
<dbReference type="RefSeq" id="WP_165478592.1">
    <property type="nucleotide sequence ID" value="NZ_CAACYI010000001.1"/>
</dbReference>
<dbReference type="Proteomes" id="UP000377798">
    <property type="component" value="Unassembled WGS sequence"/>
</dbReference>
<sequence length="199" mass="22812">MKQNKVIGLTGGISSGKSLVTAYLQEKGYPVIDSDKIVRDLQTSPQLLKKIGDLFPGLVDHGVLKREKLGRLVFSNEKERKKLDDLMHPLVFSSIEREIQGRQGLVFVDMPLLLETLDQQKNISYDEIWLVWLPKDKQIQRLMKRDSISRDYAQKKIDAQMSLEDKKVRADVLIDNSHDPDTTLKQVDRELKRLCDGAL</sequence>
<proteinExistence type="inferred from homology"/>
<evidence type="ECO:0000256" key="3">
    <source>
        <dbReference type="HAMAP-Rule" id="MF_00376"/>
    </source>
</evidence>
<name>A0A8H2QSQ4_9FIRM</name>
<dbReference type="InterPro" id="IPR027417">
    <property type="entry name" value="P-loop_NTPase"/>
</dbReference>
<keyword evidence="2 3" id="KW-0067">ATP-binding</keyword>
<keyword evidence="1 3" id="KW-0547">Nucleotide-binding</keyword>
<dbReference type="UniPathway" id="UPA00241">
    <property type="reaction ID" value="UER00356"/>
</dbReference>
<evidence type="ECO:0000256" key="4">
    <source>
        <dbReference type="NCBIfam" id="TIGR00152"/>
    </source>
</evidence>
<gene>
    <name evidence="3 5" type="primary">coaE</name>
    <name evidence="5" type="ORF">NCTC13150_00636</name>
</gene>
<dbReference type="CDD" id="cd02022">
    <property type="entry name" value="DPCK"/>
    <property type="match status" value="1"/>
</dbReference>
<dbReference type="Pfam" id="PF01121">
    <property type="entry name" value="CoaE"/>
    <property type="match status" value="1"/>
</dbReference>
<comment type="pathway">
    <text evidence="3">Cofactor biosynthesis; coenzyme A biosynthesis; CoA from (R)-pantothenate: step 5/5.</text>
</comment>
<dbReference type="InterPro" id="IPR001977">
    <property type="entry name" value="Depp_CoAkinase"/>
</dbReference>
<dbReference type="GO" id="GO:0005737">
    <property type="term" value="C:cytoplasm"/>
    <property type="evidence" value="ECO:0007669"/>
    <property type="project" value="UniProtKB-SubCell"/>
</dbReference>
<comment type="function">
    <text evidence="3">Catalyzes the phosphorylation of the 3'-hydroxyl group of dephosphocoenzyme A to form coenzyme A.</text>
</comment>
<keyword evidence="3 5" id="KW-0418">Kinase</keyword>
<feature type="binding site" evidence="3">
    <location>
        <begin position="14"/>
        <end position="19"/>
    </location>
    <ligand>
        <name>ATP</name>
        <dbReference type="ChEBI" id="CHEBI:30616"/>
    </ligand>
</feature>
<organism evidence="5 6">
    <name type="scientific">Urinicoccus massiliensis</name>
    <dbReference type="NCBI Taxonomy" id="1723382"/>
    <lineage>
        <taxon>Bacteria</taxon>
        <taxon>Bacillati</taxon>
        <taxon>Bacillota</taxon>
        <taxon>Tissierellia</taxon>
        <taxon>Tissierellales</taxon>
        <taxon>Peptoniphilaceae</taxon>
        <taxon>Urinicoccus</taxon>
    </lineage>
</organism>
<dbReference type="GO" id="GO:0005524">
    <property type="term" value="F:ATP binding"/>
    <property type="evidence" value="ECO:0007669"/>
    <property type="project" value="UniProtKB-UniRule"/>
</dbReference>
<dbReference type="PROSITE" id="PS51219">
    <property type="entry name" value="DPCK"/>
    <property type="match status" value="1"/>
</dbReference>
<protein>
    <recommendedName>
        <fullName evidence="3 4">Dephospho-CoA kinase</fullName>
        <ecNumber evidence="3 4">2.7.1.24</ecNumber>
    </recommendedName>
    <alternativeName>
        <fullName evidence="3">Dephosphocoenzyme A kinase</fullName>
    </alternativeName>
</protein>
<accession>A0A8H2QSQ4</accession>
<dbReference type="SUPFAM" id="SSF52540">
    <property type="entry name" value="P-loop containing nucleoside triphosphate hydrolases"/>
    <property type="match status" value="1"/>
</dbReference>
<keyword evidence="6" id="KW-1185">Reference proteome</keyword>
<comment type="caution">
    <text evidence="5">The sequence shown here is derived from an EMBL/GenBank/DDBJ whole genome shotgun (WGS) entry which is preliminary data.</text>
</comment>
<keyword evidence="3" id="KW-0173">Coenzyme A biosynthesis</keyword>